<dbReference type="EMBL" id="MU003705">
    <property type="protein sequence ID" value="KAF2807291.1"/>
    <property type="molecule type" value="Genomic_DNA"/>
</dbReference>
<dbReference type="RefSeq" id="XP_033574255.1">
    <property type="nucleotide sequence ID" value="XM_033726585.1"/>
</dbReference>
<reference evidence="4" key="2">
    <citation type="submission" date="2020-04" db="EMBL/GenBank/DDBJ databases">
        <authorList>
            <consortium name="NCBI Genome Project"/>
        </authorList>
    </citation>
    <scope>NUCLEOTIDE SEQUENCE</scope>
    <source>
        <strain evidence="4">CBS 304.34</strain>
    </source>
</reference>
<feature type="signal peptide" evidence="1">
    <location>
        <begin position="1"/>
        <end position="21"/>
    </location>
</feature>
<dbReference type="Proteomes" id="UP000504636">
    <property type="component" value="Unplaced"/>
</dbReference>
<evidence type="ECO:0000313" key="2">
    <source>
        <dbReference type="EMBL" id="KAF2807291.1"/>
    </source>
</evidence>
<evidence type="ECO:0000313" key="4">
    <source>
        <dbReference type="RefSeq" id="XP_033574255.1"/>
    </source>
</evidence>
<keyword evidence="1" id="KW-0732">Signal</keyword>
<gene>
    <name evidence="2 4" type="ORF">BDZ99DRAFT_536645</name>
</gene>
<reference evidence="4" key="3">
    <citation type="submission" date="2025-04" db="UniProtKB">
        <authorList>
            <consortium name="RefSeq"/>
        </authorList>
    </citation>
    <scope>IDENTIFICATION</scope>
    <source>
        <strain evidence="4">CBS 304.34</strain>
    </source>
</reference>
<protein>
    <recommendedName>
        <fullName evidence="5">Secreted protein</fullName>
    </recommendedName>
</protein>
<proteinExistence type="predicted"/>
<dbReference type="AlphaFoldDB" id="A0A6A6YER9"/>
<evidence type="ECO:0008006" key="5">
    <source>
        <dbReference type="Google" id="ProtNLM"/>
    </source>
</evidence>
<dbReference type="OrthoDB" id="2910287at2759"/>
<sequence>MKSVILLISWVILQITALVGGAPHYRHEHLHALAQLKRDAVGSVYMCKDTNLNGACTYYDALNKCVNVDGSMNDKASSVVPIKGSVCTFYSNGGCTGRTLTTEKPVYALGMFGWNDQISSVKCSAE</sequence>
<dbReference type="GeneID" id="54467478"/>
<evidence type="ECO:0000256" key="1">
    <source>
        <dbReference type="SAM" id="SignalP"/>
    </source>
</evidence>
<evidence type="ECO:0000313" key="3">
    <source>
        <dbReference type="Proteomes" id="UP000504636"/>
    </source>
</evidence>
<dbReference type="SUPFAM" id="SSF49695">
    <property type="entry name" value="gamma-Crystallin-like"/>
    <property type="match status" value="1"/>
</dbReference>
<reference evidence="2 4" key="1">
    <citation type="journal article" date="2020" name="Stud. Mycol.">
        <title>101 Dothideomycetes genomes: a test case for predicting lifestyles and emergence of pathogens.</title>
        <authorList>
            <person name="Haridas S."/>
            <person name="Albert R."/>
            <person name="Binder M."/>
            <person name="Bloem J."/>
            <person name="Labutti K."/>
            <person name="Salamov A."/>
            <person name="Andreopoulos B."/>
            <person name="Baker S."/>
            <person name="Barry K."/>
            <person name="Bills G."/>
            <person name="Bluhm B."/>
            <person name="Cannon C."/>
            <person name="Castanera R."/>
            <person name="Culley D."/>
            <person name="Daum C."/>
            <person name="Ezra D."/>
            <person name="Gonzalez J."/>
            <person name="Henrissat B."/>
            <person name="Kuo A."/>
            <person name="Liang C."/>
            <person name="Lipzen A."/>
            <person name="Lutzoni F."/>
            <person name="Magnuson J."/>
            <person name="Mondo S."/>
            <person name="Nolan M."/>
            <person name="Ohm R."/>
            <person name="Pangilinan J."/>
            <person name="Park H.-J."/>
            <person name="Ramirez L."/>
            <person name="Alfaro M."/>
            <person name="Sun H."/>
            <person name="Tritt A."/>
            <person name="Yoshinaga Y."/>
            <person name="Zwiers L.-H."/>
            <person name="Turgeon B."/>
            <person name="Goodwin S."/>
            <person name="Spatafora J."/>
            <person name="Crous P."/>
            <person name="Grigoriev I."/>
        </authorList>
    </citation>
    <scope>NUCLEOTIDE SEQUENCE</scope>
    <source>
        <strain evidence="2 4">CBS 304.34</strain>
    </source>
</reference>
<name>A0A6A6YER9_9PEZI</name>
<accession>A0A6A6YER9</accession>
<feature type="chain" id="PRO_5044629069" description="Secreted protein" evidence="1">
    <location>
        <begin position="22"/>
        <end position="126"/>
    </location>
</feature>
<dbReference type="InterPro" id="IPR011024">
    <property type="entry name" value="G_crystallin-like"/>
</dbReference>
<dbReference type="Gene3D" id="2.60.20.10">
    <property type="entry name" value="Crystallins"/>
    <property type="match status" value="1"/>
</dbReference>
<keyword evidence="3" id="KW-1185">Reference proteome</keyword>
<organism evidence="2">
    <name type="scientific">Mytilinidion resinicola</name>
    <dbReference type="NCBI Taxonomy" id="574789"/>
    <lineage>
        <taxon>Eukaryota</taxon>
        <taxon>Fungi</taxon>
        <taxon>Dikarya</taxon>
        <taxon>Ascomycota</taxon>
        <taxon>Pezizomycotina</taxon>
        <taxon>Dothideomycetes</taxon>
        <taxon>Pleosporomycetidae</taxon>
        <taxon>Mytilinidiales</taxon>
        <taxon>Mytilinidiaceae</taxon>
        <taxon>Mytilinidion</taxon>
    </lineage>
</organism>